<evidence type="ECO:0000313" key="2">
    <source>
        <dbReference type="Proteomes" id="UP000305417"/>
    </source>
</evidence>
<name>A0ABY2VCB5_9BACT</name>
<protein>
    <submittedName>
        <fullName evidence="1">Uncharacterized protein</fullName>
    </submittedName>
</protein>
<accession>A0ABY2VCB5</accession>
<proteinExistence type="predicted"/>
<organism evidence="1 2">
    <name type="scientific">Aliarcobacter cibarius</name>
    <dbReference type="NCBI Taxonomy" id="255507"/>
    <lineage>
        <taxon>Bacteria</taxon>
        <taxon>Pseudomonadati</taxon>
        <taxon>Campylobacterota</taxon>
        <taxon>Epsilonproteobacteria</taxon>
        <taxon>Campylobacterales</taxon>
        <taxon>Arcobacteraceae</taxon>
        <taxon>Aliarcobacter</taxon>
    </lineage>
</organism>
<reference evidence="1 2" key="1">
    <citation type="submission" date="2019-05" db="EMBL/GenBank/DDBJ databases">
        <title>Arcobacter cibarius and Arcobacter thereius providing challenges in identification an antibiotic susceptibility and Quinolone resistance.</title>
        <authorList>
            <person name="Busch A."/>
            <person name="Hanel I."/>
            <person name="Hotzel H."/>
            <person name="Tomaso H."/>
        </authorList>
    </citation>
    <scope>NUCLEOTIDE SEQUENCE [LARGE SCALE GENOMIC DNA]</scope>
    <source>
        <strain evidence="1 2">16CS0831-2</strain>
    </source>
</reference>
<evidence type="ECO:0000313" key="1">
    <source>
        <dbReference type="EMBL" id="TLT01368.1"/>
    </source>
</evidence>
<keyword evidence="2" id="KW-1185">Reference proteome</keyword>
<dbReference type="EMBL" id="VBUC01000003">
    <property type="protein sequence ID" value="TLT01368.1"/>
    <property type="molecule type" value="Genomic_DNA"/>
</dbReference>
<sequence>MADLVYENNTRELQNCVYDFLDDDEAVELFKYLKIINKYKNIEDFMKYELTKLYFKEIKNA</sequence>
<dbReference type="Proteomes" id="UP000305417">
    <property type="component" value="Unassembled WGS sequence"/>
</dbReference>
<comment type="caution">
    <text evidence="1">The sequence shown here is derived from an EMBL/GenBank/DDBJ whole genome shotgun (WGS) entry which is preliminary data.</text>
</comment>
<gene>
    <name evidence="1" type="ORF">FE247_02425</name>
</gene>